<dbReference type="AlphaFoldDB" id="A0A5C5XUQ7"/>
<keyword evidence="3" id="KW-1185">Reference proteome</keyword>
<evidence type="ECO:0000256" key="1">
    <source>
        <dbReference type="SAM" id="Phobius"/>
    </source>
</evidence>
<feature type="transmembrane region" description="Helical" evidence="1">
    <location>
        <begin position="16"/>
        <end position="39"/>
    </location>
</feature>
<dbReference type="Proteomes" id="UP000318478">
    <property type="component" value="Unassembled WGS sequence"/>
</dbReference>
<gene>
    <name evidence="2" type="ORF">Pla123a_46950</name>
</gene>
<keyword evidence="1" id="KW-1133">Transmembrane helix</keyword>
<proteinExistence type="predicted"/>
<organism evidence="2 3">
    <name type="scientific">Posidoniimonas polymericola</name>
    <dbReference type="NCBI Taxonomy" id="2528002"/>
    <lineage>
        <taxon>Bacteria</taxon>
        <taxon>Pseudomonadati</taxon>
        <taxon>Planctomycetota</taxon>
        <taxon>Planctomycetia</taxon>
        <taxon>Pirellulales</taxon>
        <taxon>Lacipirellulaceae</taxon>
        <taxon>Posidoniimonas</taxon>
    </lineage>
</organism>
<dbReference type="RefSeq" id="WP_146591516.1">
    <property type="nucleotide sequence ID" value="NZ_SJPO01000016.1"/>
</dbReference>
<comment type="caution">
    <text evidence="2">The sequence shown here is derived from an EMBL/GenBank/DDBJ whole genome shotgun (WGS) entry which is preliminary data.</text>
</comment>
<dbReference type="EMBL" id="SJPO01000016">
    <property type="protein sequence ID" value="TWT66301.1"/>
    <property type="molecule type" value="Genomic_DNA"/>
</dbReference>
<sequence length="152" mass="16121">MPPDSTPPKPRRRSGYSLLELVLAIALAGGTLAPALALLRDGMTVSRETDQQLLLTNYAIQILEERMAAASASWDDTAASGSFAADGFASIRYTATASDSATDGGEPNALMHIHVTTYVDENANTTYDTGEPSCSFRTKVASLQSYVDKATN</sequence>
<evidence type="ECO:0000313" key="3">
    <source>
        <dbReference type="Proteomes" id="UP000318478"/>
    </source>
</evidence>
<keyword evidence="1" id="KW-0472">Membrane</keyword>
<dbReference type="OrthoDB" id="284674at2"/>
<protein>
    <recommendedName>
        <fullName evidence="4">Prepilin-type N-terminal cleavage/methylation domain-containing protein</fullName>
    </recommendedName>
</protein>
<evidence type="ECO:0008006" key="4">
    <source>
        <dbReference type="Google" id="ProtNLM"/>
    </source>
</evidence>
<accession>A0A5C5XUQ7</accession>
<reference evidence="2 3" key="1">
    <citation type="submission" date="2019-02" db="EMBL/GenBank/DDBJ databases">
        <title>Deep-cultivation of Planctomycetes and their phenomic and genomic characterization uncovers novel biology.</title>
        <authorList>
            <person name="Wiegand S."/>
            <person name="Jogler M."/>
            <person name="Boedeker C."/>
            <person name="Pinto D."/>
            <person name="Vollmers J."/>
            <person name="Rivas-Marin E."/>
            <person name="Kohn T."/>
            <person name="Peeters S.H."/>
            <person name="Heuer A."/>
            <person name="Rast P."/>
            <person name="Oberbeckmann S."/>
            <person name="Bunk B."/>
            <person name="Jeske O."/>
            <person name="Meyerdierks A."/>
            <person name="Storesund J.E."/>
            <person name="Kallscheuer N."/>
            <person name="Luecker S."/>
            <person name="Lage O.M."/>
            <person name="Pohl T."/>
            <person name="Merkel B.J."/>
            <person name="Hornburger P."/>
            <person name="Mueller R.-W."/>
            <person name="Bruemmer F."/>
            <person name="Labrenz M."/>
            <person name="Spormann A.M."/>
            <person name="Op Den Camp H."/>
            <person name="Overmann J."/>
            <person name="Amann R."/>
            <person name="Jetten M.S.M."/>
            <person name="Mascher T."/>
            <person name="Medema M.H."/>
            <person name="Devos D.P."/>
            <person name="Kaster A.-K."/>
            <person name="Ovreas L."/>
            <person name="Rohde M."/>
            <person name="Galperin M.Y."/>
            <person name="Jogler C."/>
        </authorList>
    </citation>
    <scope>NUCLEOTIDE SEQUENCE [LARGE SCALE GENOMIC DNA]</scope>
    <source>
        <strain evidence="2 3">Pla123a</strain>
    </source>
</reference>
<evidence type="ECO:0000313" key="2">
    <source>
        <dbReference type="EMBL" id="TWT66301.1"/>
    </source>
</evidence>
<keyword evidence="1" id="KW-0812">Transmembrane</keyword>
<name>A0A5C5XUQ7_9BACT</name>